<evidence type="ECO:0000256" key="6">
    <source>
        <dbReference type="ARBA" id="ARBA00022737"/>
    </source>
</evidence>
<feature type="region of interest" description="Disordered" evidence="11">
    <location>
        <begin position="226"/>
        <end position="277"/>
    </location>
</feature>
<feature type="region of interest" description="Disordered" evidence="11">
    <location>
        <begin position="334"/>
        <end position="376"/>
    </location>
</feature>
<dbReference type="InterPro" id="IPR000064">
    <property type="entry name" value="NLP_P60_dom"/>
</dbReference>
<feature type="compositionally biased region" description="Pro residues" evidence="11">
    <location>
        <begin position="351"/>
        <end position="361"/>
    </location>
</feature>
<name>A0A0J8GAU0_9LIST</name>
<organism evidence="16 17">
    <name type="scientific">Listeria fleischmannii 1991</name>
    <dbReference type="NCBI Taxonomy" id="1430899"/>
    <lineage>
        <taxon>Bacteria</taxon>
        <taxon>Bacillati</taxon>
        <taxon>Bacillota</taxon>
        <taxon>Bacilli</taxon>
        <taxon>Bacillales</taxon>
        <taxon>Listeriaceae</taxon>
        <taxon>Listeria</taxon>
    </lineage>
</organism>
<dbReference type="AlphaFoldDB" id="A0A0J8GAU0"/>
<dbReference type="PATRIC" id="fig|1430899.3.peg.1486"/>
<evidence type="ECO:0000313" key="16">
    <source>
        <dbReference type="EMBL" id="KMT59760.1"/>
    </source>
</evidence>
<evidence type="ECO:0000256" key="8">
    <source>
        <dbReference type="ARBA" id="ARBA00022807"/>
    </source>
</evidence>
<comment type="caution">
    <text evidence="16">The sequence shown here is derived from an EMBL/GenBank/DDBJ whole genome shotgun (WGS) entry which is preliminary data.</text>
</comment>
<dbReference type="RefSeq" id="WP_007473525.1">
    <property type="nucleotide sequence ID" value="NZ_KQ130615.1"/>
</dbReference>
<dbReference type="InterPro" id="IPR003646">
    <property type="entry name" value="SH3-like_bac-type"/>
</dbReference>
<feature type="domain" description="NlpC/P60" evidence="15">
    <location>
        <begin position="471"/>
        <end position="590"/>
    </location>
</feature>
<feature type="chain" id="PRO_5038945271" description="Probable endopeptidase p60" evidence="12">
    <location>
        <begin position="20"/>
        <end position="592"/>
    </location>
</feature>
<dbReference type="GO" id="GO:0006508">
    <property type="term" value="P:proteolysis"/>
    <property type="evidence" value="ECO:0007669"/>
    <property type="project" value="UniProtKB-KW"/>
</dbReference>
<accession>A0A0J8GAU0</accession>
<feature type="domain" description="LysM" evidence="14">
    <location>
        <begin position="380"/>
        <end position="423"/>
    </location>
</feature>
<keyword evidence="8" id="KW-0788">Thiol protease</keyword>
<keyword evidence="9" id="KW-0961">Cell wall biogenesis/degradation</keyword>
<sequence length="592" mass="61759">MKKATIATATAGIAVTAFAAPTIASASSVVVESGDTLWGIAEANDTTVDSLKELNNLDSDKIFPGQKLVVSEVKEEKSEKSVSATWLNVRKGPSVDNQILTSLKGGTKVTVTSTEENGWNKITYADGKTGYVNGKFLGEVKASTPAKKVEKEATPAPAKEVKEAAPVTQDADVSSYTVKSGDTLWALSVKFGTSVQNIMSWNNLSSSSIYVGQNLAVKESATKTVAPEQAAPAENNQVKSNDTSEAPQSSVTVKEDTKVTEVKKESAKTPNVTENKAPEVDVNASSYTVQSGDSLSKIASLFGTSVSQIKALNNLSSDAITVGDVLKVKGTAAPAKVETPKAETPKQETPAPAPKPAPTPAPSNEKEETNAAPAINTNASSYTVQSGDSLSKIASLFGTSVSKIKALNGLSSDSLQVGQVLKVKGTVPSTNVTTPSNTNNSSSSTTQNTVNKPSQNTNTQNTSNNNSNQSNSSYSALIAEAQKHLGKSYSWGGNGPSTFDCSGYTKYVFAQIGVNLSRTSGSQYSQATKISASQAKPGDLVFFDYGSGIAHVGIYVGGGQMINAQDNGVKYDNIYGAGWGKYLVGFGRVANF</sequence>
<dbReference type="EMBL" id="AZHO01000014">
    <property type="protein sequence ID" value="KMT59760.1"/>
    <property type="molecule type" value="Genomic_DNA"/>
</dbReference>
<dbReference type="GO" id="GO:0008234">
    <property type="term" value="F:cysteine-type peptidase activity"/>
    <property type="evidence" value="ECO:0007669"/>
    <property type="project" value="UniProtKB-KW"/>
</dbReference>
<dbReference type="InterPro" id="IPR018392">
    <property type="entry name" value="LysM"/>
</dbReference>
<evidence type="ECO:0000256" key="7">
    <source>
        <dbReference type="ARBA" id="ARBA00022801"/>
    </source>
</evidence>
<dbReference type="OrthoDB" id="9813368at2"/>
<feature type="compositionally biased region" description="Basic and acidic residues" evidence="11">
    <location>
        <begin position="253"/>
        <end position="267"/>
    </location>
</feature>
<keyword evidence="17" id="KW-1185">Reference proteome</keyword>
<dbReference type="Gene3D" id="3.90.1720.10">
    <property type="entry name" value="endopeptidase domain like (from Nostoc punctiforme)"/>
    <property type="match status" value="1"/>
</dbReference>
<keyword evidence="6" id="KW-0677">Repeat</keyword>
<dbReference type="SMART" id="SM00257">
    <property type="entry name" value="LysM"/>
    <property type="match status" value="4"/>
</dbReference>
<dbReference type="Gene3D" id="2.30.30.40">
    <property type="entry name" value="SH3 Domains"/>
    <property type="match status" value="1"/>
</dbReference>
<dbReference type="SUPFAM" id="SSF54106">
    <property type="entry name" value="LysM domain"/>
    <property type="match status" value="4"/>
</dbReference>
<evidence type="ECO:0000256" key="3">
    <source>
        <dbReference type="ARBA" id="ARBA00013385"/>
    </source>
</evidence>
<evidence type="ECO:0000259" key="15">
    <source>
        <dbReference type="PROSITE" id="PS51935"/>
    </source>
</evidence>
<feature type="domain" description="LysM" evidence="14">
    <location>
        <begin position="285"/>
        <end position="328"/>
    </location>
</feature>
<feature type="region of interest" description="Disordered" evidence="11">
    <location>
        <begin position="427"/>
        <end position="471"/>
    </location>
</feature>
<dbReference type="Pfam" id="PF01476">
    <property type="entry name" value="LysM"/>
    <property type="match status" value="4"/>
</dbReference>
<evidence type="ECO:0000259" key="14">
    <source>
        <dbReference type="PROSITE" id="PS51782"/>
    </source>
</evidence>
<dbReference type="Gene3D" id="3.10.350.10">
    <property type="entry name" value="LysM domain"/>
    <property type="match status" value="4"/>
</dbReference>
<dbReference type="SMART" id="SM00287">
    <property type="entry name" value="SH3b"/>
    <property type="match status" value="1"/>
</dbReference>
<dbReference type="Pfam" id="PF08239">
    <property type="entry name" value="SH3_3"/>
    <property type="match status" value="1"/>
</dbReference>
<evidence type="ECO:0000256" key="1">
    <source>
        <dbReference type="ARBA" id="ARBA00003740"/>
    </source>
</evidence>
<dbReference type="Pfam" id="PF00877">
    <property type="entry name" value="NLPC_P60"/>
    <property type="match status" value="1"/>
</dbReference>
<dbReference type="PANTHER" id="PTHR33734:SF22">
    <property type="entry name" value="MEMBRANE-BOUND LYTIC MUREIN TRANSGLYCOSYLASE D"/>
    <property type="match status" value="1"/>
</dbReference>
<gene>
    <name evidence="16" type="ORF">X560_1289</name>
</gene>
<feature type="signal peptide" evidence="12">
    <location>
        <begin position="1"/>
        <end position="19"/>
    </location>
</feature>
<evidence type="ECO:0000256" key="10">
    <source>
        <dbReference type="ARBA" id="ARBA00032855"/>
    </source>
</evidence>
<dbReference type="InterPro" id="IPR036779">
    <property type="entry name" value="LysM_dom_sf"/>
</dbReference>
<comment type="similarity">
    <text evidence="2">Belongs to the peptidase C40 family.</text>
</comment>
<dbReference type="SUPFAM" id="SSF54001">
    <property type="entry name" value="Cysteine proteinases"/>
    <property type="match status" value="1"/>
</dbReference>
<dbReference type="PROSITE" id="PS51781">
    <property type="entry name" value="SH3B"/>
    <property type="match status" value="1"/>
</dbReference>
<dbReference type="CDD" id="cd00118">
    <property type="entry name" value="LysM"/>
    <property type="match status" value="4"/>
</dbReference>
<dbReference type="GO" id="GO:0008932">
    <property type="term" value="F:lytic endotransglycosylase activity"/>
    <property type="evidence" value="ECO:0007669"/>
    <property type="project" value="TreeGrafter"/>
</dbReference>
<reference evidence="16 17" key="1">
    <citation type="journal article" date="2015" name="Genome Biol. Evol.">
        <title>Comparative Genomics of Listeria Sensu Lato: Genus-Wide Differences in Evolutionary Dynamics and the Progressive Gain of Complex, Potentially Pathogenicity-Related Traits through Lateral Gene Transfer.</title>
        <authorList>
            <person name="Chiara M."/>
            <person name="Caruso M."/>
            <person name="D'Erchia A.M."/>
            <person name="Manzari C."/>
            <person name="Fraccalvieri R."/>
            <person name="Goffredo E."/>
            <person name="Latorre L."/>
            <person name="Miccolupo A."/>
            <person name="Padalino I."/>
            <person name="Santagada G."/>
            <person name="Chiocco D."/>
            <person name="Pesole G."/>
            <person name="Horner D.S."/>
            <person name="Parisi A."/>
        </authorList>
    </citation>
    <scope>NUCLEOTIDE SEQUENCE [LARGE SCALE GENOMIC DNA]</scope>
    <source>
        <strain evidence="16 17">1991</strain>
    </source>
</reference>
<dbReference type="PROSITE" id="PS51935">
    <property type="entry name" value="NLPC_P60"/>
    <property type="match status" value="1"/>
</dbReference>
<feature type="domain" description="SH3b" evidence="13">
    <location>
        <begin position="77"/>
        <end position="141"/>
    </location>
</feature>
<proteinExistence type="inferred from homology"/>
<keyword evidence="7" id="KW-0378">Hydrolase</keyword>
<dbReference type="PROSITE" id="PS51782">
    <property type="entry name" value="LYSM"/>
    <property type="match status" value="4"/>
</dbReference>
<evidence type="ECO:0000313" key="17">
    <source>
        <dbReference type="Proteomes" id="UP000052258"/>
    </source>
</evidence>
<feature type="domain" description="LysM" evidence="14">
    <location>
        <begin position="27"/>
        <end position="70"/>
    </location>
</feature>
<evidence type="ECO:0000256" key="11">
    <source>
        <dbReference type="SAM" id="MobiDB-lite"/>
    </source>
</evidence>
<comment type="function">
    <text evidence="1">This major extracellular protein may be involved in the invasion of non-professional phagocytic cells by Listeria.</text>
</comment>
<dbReference type="InterPro" id="IPR038765">
    <property type="entry name" value="Papain-like_cys_pep_sf"/>
</dbReference>
<dbReference type="Proteomes" id="UP000052258">
    <property type="component" value="Unassembled WGS sequence"/>
</dbReference>
<protein>
    <recommendedName>
        <fullName evidence="3">Probable endopeptidase p60</fullName>
    </recommendedName>
    <alternativeName>
        <fullName evidence="10">Invasion-associated protein p60</fullName>
    </alternativeName>
</protein>
<feature type="domain" description="LysM" evidence="14">
    <location>
        <begin position="174"/>
        <end position="217"/>
    </location>
</feature>
<dbReference type="PANTHER" id="PTHR33734">
    <property type="entry name" value="LYSM DOMAIN-CONTAINING GPI-ANCHORED PROTEIN 2"/>
    <property type="match status" value="1"/>
</dbReference>
<dbReference type="GO" id="GO:0071555">
    <property type="term" value="P:cell wall organization"/>
    <property type="evidence" value="ECO:0007669"/>
    <property type="project" value="UniProtKB-KW"/>
</dbReference>
<feature type="compositionally biased region" description="Polar residues" evidence="11">
    <location>
        <begin position="234"/>
        <end position="248"/>
    </location>
</feature>
<keyword evidence="4" id="KW-0645">Protease</keyword>
<evidence type="ECO:0000256" key="12">
    <source>
        <dbReference type="SAM" id="SignalP"/>
    </source>
</evidence>
<evidence type="ECO:0000256" key="4">
    <source>
        <dbReference type="ARBA" id="ARBA00022670"/>
    </source>
</evidence>
<evidence type="ECO:0000256" key="2">
    <source>
        <dbReference type="ARBA" id="ARBA00007074"/>
    </source>
</evidence>
<keyword evidence="5 12" id="KW-0732">Signal</keyword>
<evidence type="ECO:0000256" key="9">
    <source>
        <dbReference type="ARBA" id="ARBA00023316"/>
    </source>
</evidence>
<evidence type="ECO:0000259" key="13">
    <source>
        <dbReference type="PROSITE" id="PS51781"/>
    </source>
</evidence>
<evidence type="ECO:0000256" key="5">
    <source>
        <dbReference type="ARBA" id="ARBA00022729"/>
    </source>
</evidence>